<dbReference type="EMBL" id="KZ084087">
    <property type="protein sequence ID" value="OSD07660.1"/>
    <property type="molecule type" value="Genomic_DNA"/>
</dbReference>
<proteinExistence type="predicted"/>
<evidence type="ECO:0000313" key="3">
    <source>
        <dbReference type="Proteomes" id="UP000193067"/>
    </source>
</evidence>
<feature type="chain" id="PRO_5012033744" evidence="1">
    <location>
        <begin position="23"/>
        <end position="95"/>
    </location>
</feature>
<reference evidence="2 3" key="1">
    <citation type="journal article" date="2015" name="Biotechnol. Biofuels">
        <title>Enhanced degradation of softwood versus hardwood by the white-rot fungus Pycnoporus coccineus.</title>
        <authorList>
            <person name="Couturier M."/>
            <person name="Navarro D."/>
            <person name="Chevret D."/>
            <person name="Henrissat B."/>
            <person name="Piumi F."/>
            <person name="Ruiz-Duenas F.J."/>
            <person name="Martinez A.T."/>
            <person name="Grigoriev I.V."/>
            <person name="Riley R."/>
            <person name="Lipzen A."/>
            <person name="Berrin J.G."/>
            <person name="Master E.R."/>
            <person name="Rosso M.N."/>
        </authorList>
    </citation>
    <scope>NUCLEOTIDE SEQUENCE [LARGE SCALE GENOMIC DNA]</scope>
    <source>
        <strain evidence="2 3">BRFM310</strain>
    </source>
</reference>
<protein>
    <submittedName>
        <fullName evidence="2">Uncharacterized protein</fullName>
    </submittedName>
</protein>
<evidence type="ECO:0000313" key="2">
    <source>
        <dbReference type="EMBL" id="OSD07660.1"/>
    </source>
</evidence>
<sequence>MSRSVLGAMLFIRLLVTHTAQGYEGPDEEVCSLMPKRAGDVRIVAHATGRLQHDPGGPRPRIAGIGASLLWRDGTTGPLVLPGILFEGGEDMARR</sequence>
<gene>
    <name evidence="2" type="ORF">PYCCODRAFT_337252</name>
</gene>
<keyword evidence="3" id="KW-1185">Reference proteome</keyword>
<dbReference type="Proteomes" id="UP000193067">
    <property type="component" value="Unassembled WGS sequence"/>
</dbReference>
<accession>A0A1Y2J2L9</accession>
<keyword evidence="1" id="KW-0732">Signal</keyword>
<feature type="signal peptide" evidence="1">
    <location>
        <begin position="1"/>
        <end position="22"/>
    </location>
</feature>
<name>A0A1Y2J2L9_TRAC3</name>
<evidence type="ECO:0000256" key="1">
    <source>
        <dbReference type="SAM" id="SignalP"/>
    </source>
</evidence>
<dbReference type="AlphaFoldDB" id="A0A1Y2J2L9"/>
<organism evidence="2 3">
    <name type="scientific">Trametes coccinea (strain BRFM310)</name>
    <name type="common">Pycnoporus coccineus</name>
    <dbReference type="NCBI Taxonomy" id="1353009"/>
    <lineage>
        <taxon>Eukaryota</taxon>
        <taxon>Fungi</taxon>
        <taxon>Dikarya</taxon>
        <taxon>Basidiomycota</taxon>
        <taxon>Agaricomycotina</taxon>
        <taxon>Agaricomycetes</taxon>
        <taxon>Polyporales</taxon>
        <taxon>Polyporaceae</taxon>
        <taxon>Trametes</taxon>
    </lineage>
</organism>